<keyword evidence="5 8" id="KW-1133">Transmembrane helix</keyword>
<sequence>MATVDNAHVERYLWNGNKSKIVSSGLLNTSALSSNATLLAILLKQESLNAYSKVALCLVISSVILQVITGIILALEYRSTLSCEKETGLLTRKKHRGKRQNKESNGTQDIEMAPNGNPCPHDQDHPEYLFCWARPMQYQFLSIILLMFLNVINTFVVAFAANIDIPN</sequence>
<comment type="subcellular location">
    <subcellularLocation>
        <location evidence="1">Membrane</location>
        <topology evidence="1">Multi-pass membrane protein</topology>
    </subcellularLocation>
</comment>
<evidence type="ECO:0000256" key="2">
    <source>
        <dbReference type="ARBA" id="ARBA00008141"/>
    </source>
</evidence>
<evidence type="ECO:0000256" key="3">
    <source>
        <dbReference type="ARBA" id="ARBA00022692"/>
    </source>
</evidence>
<feature type="transmembrane region" description="Helical" evidence="8">
    <location>
        <begin position="21"/>
        <end position="43"/>
    </location>
</feature>
<dbReference type="Pfam" id="PF04923">
    <property type="entry name" value="Ninjurin"/>
    <property type="match status" value="1"/>
</dbReference>
<dbReference type="AlphaFoldDB" id="A0A2G8JH55"/>
<evidence type="ECO:0000256" key="5">
    <source>
        <dbReference type="ARBA" id="ARBA00022989"/>
    </source>
</evidence>
<dbReference type="GO" id="GO:0042246">
    <property type="term" value="P:tissue regeneration"/>
    <property type="evidence" value="ECO:0007669"/>
    <property type="project" value="InterPro"/>
</dbReference>
<keyword evidence="4" id="KW-0130">Cell adhesion</keyword>
<feature type="transmembrane region" description="Helical" evidence="8">
    <location>
        <begin position="55"/>
        <end position="75"/>
    </location>
</feature>
<accession>A0A2G8JH55</accession>
<evidence type="ECO:0000313" key="10">
    <source>
        <dbReference type="Proteomes" id="UP000230750"/>
    </source>
</evidence>
<evidence type="ECO:0000256" key="4">
    <source>
        <dbReference type="ARBA" id="ARBA00022889"/>
    </source>
</evidence>
<name>A0A2G8JH55_STIJA</name>
<evidence type="ECO:0000256" key="7">
    <source>
        <dbReference type="SAM" id="MobiDB-lite"/>
    </source>
</evidence>
<evidence type="ECO:0000256" key="8">
    <source>
        <dbReference type="SAM" id="Phobius"/>
    </source>
</evidence>
<feature type="region of interest" description="Disordered" evidence="7">
    <location>
        <begin position="92"/>
        <end position="118"/>
    </location>
</feature>
<keyword evidence="6 8" id="KW-0472">Membrane</keyword>
<reference evidence="9 10" key="1">
    <citation type="journal article" date="2017" name="PLoS Biol.">
        <title>The sea cucumber genome provides insights into morphological evolution and visceral regeneration.</title>
        <authorList>
            <person name="Zhang X."/>
            <person name="Sun L."/>
            <person name="Yuan J."/>
            <person name="Sun Y."/>
            <person name="Gao Y."/>
            <person name="Zhang L."/>
            <person name="Li S."/>
            <person name="Dai H."/>
            <person name="Hamel J.F."/>
            <person name="Liu C."/>
            <person name="Yu Y."/>
            <person name="Liu S."/>
            <person name="Lin W."/>
            <person name="Guo K."/>
            <person name="Jin S."/>
            <person name="Xu P."/>
            <person name="Storey K.B."/>
            <person name="Huan P."/>
            <person name="Zhang T."/>
            <person name="Zhou Y."/>
            <person name="Zhang J."/>
            <person name="Lin C."/>
            <person name="Li X."/>
            <person name="Xing L."/>
            <person name="Huo D."/>
            <person name="Sun M."/>
            <person name="Wang L."/>
            <person name="Mercier A."/>
            <person name="Li F."/>
            <person name="Yang H."/>
            <person name="Xiang J."/>
        </authorList>
    </citation>
    <scope>NUCLEOTIDE SEQUENCE [LARGE SCALE GENOMIC DNA]</scope>
    <source>
        <strain evidence="9">Shaxun</strain>
        <tissue evidence="9">Muscle</tissue>
    </source>
</reference>
<keyword evidence="3 8" id="KW-0812">Transmembrane</keyword>
<evidence type="ECO:0000313" key="9">
    <source>
        <dbReference type="EMBL" id="PIK35086.1"/>
    </source>
</evidence>
<evidence type="ECO:0000256" key="1">
    <source>
        <dbReference type="ARBA" id="ARBA00004141"/>
    </source>
</evidence>
<dbReference type="GO" id="GO:0016020">
    <property type="term" value="C:membrane"/>
    <property type="evidence" value="ECO:0007669"/>
    <property type="project" value="UniProtKB-SubCell"/>
</dbReference>
<comment type="caution">
    <text evidence="9">The sequence shown here is derived from an EMBL/GenBank/DDBJ whole genome shotgun (WGS) entry which is preliminary data.</text>
</comment>
<comment type="similarity">
    <text evidence="2">Belongs to the ninjurin family.</text>
</comment>
<organism evidence="9 10">
    <name type="scientific">Stichopus japonicus</name>
    <name type="common">Sea cucumber</name>
    <dbReference type="NCBI Taxonomy" id="307972"/>
    <lineage>
        <taxon>Eukaryota</taxon>
        <taxon>Metazoa</taxon>
        <taxon>Echinodermata</taxon>
        <taxon>Eleutherozoa</taxon>
        <taxon>Echinozoa</taxon>
        <taxon>Holothuroidea</taxon>
        <taxon>Aspidochirotacea</taxon>
        <taxon>Aspidochirotida</taxon>
        <taxon>Stichopodidae</taxon>
        <taxon>Apostichopus</taxon>
    </lineage>
</organism>
<dbReference type="GO" id="GO:0007155">
    <property type="term" value="P:cell adhesion"/>
    <property type="evidence" value="ECO:0007669"/>
    <property type="project" value="UniProtKB-KW"/>
</dbReference>
<dbReference type="EMBL" id="MRZV01001991">
    <property type="protein sequence ID" value="PIK35086.1"/>
    <property type="molecule type" value="Genomic_DNA"/>
</dbReference>
<proteinExistence type="inferred from homology"/>
<dbReference type="Proteomes" id="UP000230750">
    <property type="component" value="Unassembled WGS sequence"/>
</dbReference>
<feature type="transmembrane region" description="Helical" evidence="8">
    <location>
        <begin position="138"/>
        <end position="161"/>
    </location>
</feature>
<evidence type="ECO:0000256" key="6">
    <source>
        <dbReference type="ARBA" id="ARBA00023136"/>
    </source>
</evidence>
<keyword evidence="10" id="KW-1185">Reference proteome</keyword>
<gene>
    <name evidence="9" type="ORF">BSL78_28084</name>
</gene>
<dbReference type="InterPro" id="IPR007007">
    <property type="entry name" value="Ninjurin"/>
</dbReference>
<protein>
    <submittedName>
        <fullName evidence="9">Uncharacterized protein</fullName>
    </submittedName>
</protein>
<dbReference type="OrthoDB" id="6114058at2759"/>